<dbReference type="EMBL" id="CAJVPW010017763">
    <property type="protein sequence ID" value="CAG8678263.1"/>
    <property type="molecule type" value="Genomic_DNA"/>
</dbReference>
<name>A0ACA9NUN3_9GLOM</name>
<organism evidence="1 2">
    <name type="scientific">Cetraspora pellucida</name>
    <dbReference type="NCBI Taxonomy" id="1433469"/>
    <lineage>
        <taxon>Eukaryota</taxon>
        <taxon>Fungi</taxon>
        <taxon>Fungi incertae sedis</taxon>
        <taxon>Mucoromycota</taxon>
        <taxon>Glomeromycotina</taxon>
        <taxon>Glomeromycetes</taxon>
        <taxon>Diversisporales</taxon>
        <taxon>Gigasporaceae</taxon>
        <taxon>Cetraspora</taxon>
    </lineage>
</organism>
<gene>
    <name evidence="1" type="ORF">SPELUC_LOCUS10013</name>
</gene>
<evidence type="ECO:0000313" key="1">
    <source>
        <dbReference type="EMBL" id="CAG8678263.1"/>
    </source>
</evidence>
<comment type="caution">
    <text evidence="1">The sequence shown here is derived from an EMBL/GenBank/DDBJ whole genome shotgun (WGS) entry which is preliminary data.</text>
</comment>
<feature type="non-terminal residue" evidence="1">
    <location>
        <position position="1"/>
    </location>
</feature>
<accession>A0ACA9NUN3</accession>
<proteinExistence type="predicted"/>
<evidence type="ECO:0000313" key="2">
    <source>
        <dbReference type="Proteomes" id="UP000789366"/>
    </source>
</evidence>
<protein>
    <submittedName>
        <fullName evidence="1">14298_t:CDS:1</fullName>
    </submittedName>
</protein>
<sequence length="285" mass="32805">HFDKTSNTDHSNKNNNPNRSNKKPGNKPKLQKNPSWPTITEMFYHVAEQNTCQKESINYALVEWIVTDLQPLYVLKNESFIKLIHTLNLYYELLSDKYVKALIHQSYNYLIKNLKMLLATEIKICRLTCNLWTAHSKSGYIGVTCYFINSNYKLKEAILAIKYAPYSYDAVNIKAELEEIINDWGLFEKVISITTDNAANMIKAINLMSIDQVSCTAHTLQLAIGKGLKPAEVLIKCAKRLINFLSTLKQNEQLRKAQELLKISKKNIDNNEQEFYYAISNTPTQ</sequence>
<dbReference type="Proteomes" id="UP000789366">
    <property type="component" value="Unassembled WGS sequence"/>
</dbReference>
<reference evidence="1" key="1">
    <citation type="submission" date="2021-06" db="EMBL/GenBank/DDBJ databases">
        <authorList>
            <person name="Kallberg Y."/>
            <person name="Tangrot J."/>
            <person name="Rosling A."/>
        </authorList>
    </citation>
    <scope>NUCLEOTIDE SEQUENCE</scope>
    <source>
        <strain evidence="1">28 12/20/2015</strain>
    </source>
</reference>
<keyword evidence="2" id="KW-1185">Reference proteome</keyword>